<name>A0A507E2J9_9FUNG</name>
<dbReference type="Proteomes" id="UP000318582">
    <property type="component" value="Unassembled WGS sequence"/>
</dbReference>
<dbReference type="AlphaFoldDB" id="A0A507E2J9"/>
<feature type="chain" id="PRO_5021420017" evidence="1">
    <location>
        <begin position="22"/>
        <end position="183"/>
    </location>
</feature>
<protein>
    <submittedName>
        <fullName evidence="2">Uncharacterized protein</fullName>
    </submittedName>
</protein>
<evidence type="ECO:0000313" key="2">
    <source>
        <dbReference type="EMBL" id="TPX58064.1"/>
    </source>
</evidence>
<feature type="signal peptide" evidence="1">
    <location>
        <begin position="1"/>
        <end position="21"/>
    </location>
</feature>
<sequence length="183" mass="19079">MPSMTSTAFFLLLLAPLAAMSAPVIPRTAAPAPAPLLVTSTAKGVQNYVCDYSKGKWLLTGANADLIDDATGANVGTHYFENAVPHWKLSADNSFVAVRAIFPIPSPDKDAPSADGTPASAKNIPWLVTRKVACSQSGLLSTANYVARSDTVGGVAPPASTCTPGKHGSTVSIDYFAKYYFGK</sequence>
<dbReference type="Pfam" id="PF11937">
    <property type="entry name" value="DUF3455"/>
    <property type="match status" value="1"/>
</dbReference>
<comment type="caution">
    <text evidence="2">The sequence shown here is derived from an EMBL/GenBank/DDBJ whole genome shotgun (WGS) entry which is preliminary data.</text>
</comment>
<dbReference type="PANTHER" id="PTHR35567">
    <property type="entry name" value="MALATE DEHYDROGENASE (AFU_ORTHOLOGUE AFUA_2G13800)"/>
    <property type="match status" value="1"/>
</dbReference>
<dbReference type="EMBL" id="QEAQ01000042">
    <property type="protein sequence ID" value="TPX58064.1"/>
    <property type="molecule type" value="Genomic_DNA"/>
</dbReference>
<evidence type="ECO:0000313" key="3">
    <source>
        <dbReference type="Proteomes" id="UP000318582"/>
    </source>
</evidence>
<dbReference type="InterPro" id="IPR021851">
    <property type="entry name" value="DUF3455"/>
</dbReference>
<gene>
    <name evidence="2" type="ORF">PhCBS80983_g03382</name>
</gene>
<dbReference type="PANTHER" id="PTHR35567:SF1">
    <property type="entry name" value="CONSERVED FUNGAL PROTEIN (AFU_ORTHOLOGUE AFUA_1G14230)"/>
    <property type="match status" value="1"/>
</dbReference>
<accession>A0A507E2J9</accession>
<organism evidence="2 3">
    <name type="scientific">Powellomyces hirtus</name>
    <dbReference type="NCBI Taxonomy" id="109895"/>
    <lineage>
        <taxon>Eukaryota</taxon>
        <taxon>Fungi</taxon>
        <taxon>Fungi incertae sedis</taxon>
        <taxon>Chytridiomycota</taxon>
        <taxon>Chytridiomycota incertae sedis</taxon>
        <taxon>Chytridiomycetes</taxon>
        <taxon>Spizellomycetales</taxon>
        <taxon>Powellomycetaceae</taxon>
        <taxon>Powellomyces</taxon>
    </lineage>
</organism>
<keyword evidence="3" id="KW-1185">Reference proteome</keyword>
<evidence type="ECO:0000256" key="1">
    <source>
        <dbReference type="SAM" id="SignalP"/>
    </source>
</evidence>
<proteinExistence type="predicted"/>
<reference evidence="2 3" key="1">
    <citation type="journal article" date="2019" name="Sci. Rep.">
        <title>Comparative genomics of chytrid fungi reveal insights into the obligate biotrophic and pathogenic lifestyle of Synchytrium endobioticum.</title>
        <authorList>
            <person name="van de Vossenberg B.T.L.H."/>
            <person name="Warris S."/>
            <person name="Nguyen H.D.T."/>
            <person name="van Gent-Pelzer M.P.E."/>
            <person name="Joly D.L."/>
            <person name="van de Geest H.C."/>
            <person name="Bonants P.J.M."/>
            <person name="Smith D.S."/>
            <person name="Levesque C.A."/>
            <person name="van der Lee T.A.J."/>
        </authorList>
    </citation>
    <scope>NUCLEOTIDE SEQUENCE [LARGE SCALE GENOMIC DNA]</scope>
    <source>
        <strain evidence="2 3">CBS 809.83</strain>
    </source>
</reference>
<keyword evidence="1" id="KW-0732">Signal</keyword>